<dbReference type="EC" id="2.4.2.37" evidence="1"/>
<proteinExistence type="predicted"/>
<dbReference type="AlphaFoldDB" id="Q07TE1"/>
<dbReference type="GO" id="GO:0030701">
    <property type="term" value="F:NAD+-dinitrogen-reductase ADP-D-ribosyltransferase activity"/>
    <property type="evidence" value="ECO:0007669"/>
    <property type="project" value="UniProtKB-EC"/>
</dbReference>
<organism evidence="1">
    <name type="scientific">Rhodopseudomonas palustris (strain BisA53)</name>
    <dbReference type="NCBI Taxonomy" id="316055"/>
    <lineage>
        <taxon>Bacteria</taxon>
        <taxon>Pseudomonadati</taxon>
        <taxon>Pseudomonadota</taxon>
        <taxon>Alphaproteobacteria</taxon>
        <taxon>Hyphomicrobiales</taxon>
        <taxon>Nitrobacteraceae</taxon>
        <taxon>Rhodopseudomonas</taxon>
    </lineage>
</organism>
<dbReference type="KEGG" id="rpe:RPE_0837"/>
<protein>
    <submittedName>
        <fullName evidence="1">NAD(+)--dinitrogen-reductase ADP-D-ribosyltransferase</fullName>
        <ecNumber evidence="1">2.4.2.37</ecNumber>
    </submittedName>
</protein>
<sequence length="277" mass="31166">MKPFATPTAGPTAIGHSTNLVGVPMDFLAHARFNDQPVPLHISGVREMNGPLFEMLSQATDLADAGVAFTCYMMAMFGIDPEQREDDEAHGRRRYRSSFLRLIKGWGYDSNGPEGAVLKGWVESRFGIFPTFHKSPIRQISSRTWTTYVEEKMSSRFHNNAIYVQLDLLYEFCQWALARFAAPGESHLTLYRGVNSFEEHQIVERVDKNNVLLRLNNLTSFSSDRDIAGCFGDTILTAKIPVAKVTFFNTLLSAHPLKGEGEYLVIGGEYRVHASYF</sequence>
<dbReference type="Pfam" id="PF07357">
    <property type="entry name" value="DRAT"/>
    <property type="match status" value="1"/>
</dbReference>
<dbReference type="InterPro" id="IPR009953">
    <property type="entry name" value="DRA_trans"/>
</dbReference>
<dbReference type="eggNOG" id="ENOG502Z8KN">
    <property type="taxonomic scope" value="Bacteria"/>
</dbReference>
<reference evidence="1" key="1">
    <citation type="submission" date="2006-09" db="EMBL/GenBank/DDBJ databases">
        <title>Complete sequence of Rhodopseudomonas palustris BisA53.</title>
        <authorList>
            <consortium name="US DOE Joint Genome Institute"/>
            <person name="Copeland A."/>
            <person name="Lucas S."/>
            <person name="Lapidus A."/>
            <person name="Barry K."/>
            <person name="Detter J.C."/>
            <person name="Glavina del Rio T."/>
            <person name="Hammon N."/>
            <person name="Israni S."/>
            <person name="Dalin E."/>
            <person name="Tice H."/>
            <person name="Pitluck S."/>
            <person name="Chain P."/>
            <person name="Malfatti S."/>
            <person name="Shin M."/>
            <person name="Vergez L."/>
            <person name="Schmutz J."/>
            <person name="Larimer F."/>
            <person name="Land M."/>
            <person name="Hauser L."/>
            <person name="Pelletier D.A."/>
            <person name="Kyrpides N."/>
            <person name="Kim E."/>
            <person name="Harwood C.S."/>
            <person name="Oda Y."/>
            <person name="Richardson P."/>
        </authorList>
    </citation>
    <scope>NUCLEOTIDE SEQUENCE [LARGE SCALE GENOMIC DNA]</scope>
    <source>
        <strain evidence="1">BisA53</strain>
    </source>
</reference>
<dbReference type="STRING" id="316055.RPE_0837"/>
<dbReference type="HOGENOM" id="CLU_965134_0_0_5"/>
<accession>Q07TE1</accession>
<dbReference type="EMBL" id="CP000463">
    <property type="protein sequence ID" value="ABJ04793.1"/>
    <property type="molecule type" value="Genomic_DNA"/>
</dbReference>
<name>Q07TE1_RHOP5</name>
<dbReference type="OrthoDB" id="183043at2"/>
<keyword evidence="1" id="KW-0808">Transferase</keyword>
<gene>
    <name evidence="1" type="ordered locus">RPE_0837</name>
</gene>
<dbReference type="GO" id="GO:0009399">
    <property type="term" value="P:nitrogen fixation"/>
    <property type="evidence" value="ECO:0007669"/>
    <property type="project" value="InterPro"/>
</dbReference>
<keyword evidence="1" id="KW-0328">Glycosyltransferase</keyword>
<evidence type="ECO:0000313" key="1">
    <source>
        <dbReference type="EMBL" id="ABJ04793.1"/>
    </source>
</evidence>